<evidence type="ECO:0000256" key="1">
    <source>
        <dbReference type="SAM" id="SignalP"/>
    </source>
</evidence>
<evidence type="ECO:0008006" key="4">
    <source>
        <dbReference type="Google" id="ProtNLM"/>
    </source>
</evidence>
<dbReference type="KEGG" id="orb:IPMB12_01510"/>
<evidence type="ECO:0000313" key="2">
    <source>
        <dbReference type="EMBL" id="QIQ20471.1"/>
    </source>
</evidence>
<proteinExistence type="predicted"/>
<dbReference type="InParanoid" id="A0A6G9I8D4"/>
<name>A0A6G9I8D4_9GAMM</name>
<dbReference type="Gene3D" id="2.60.40.1080">
    <property type="match status" value="1"/>
</dbReference>
<feature type="chain" id="PRO_5026230309" description="Beta-1,3-glucanase N-terminal domain-containing protein" evidence="1">
    <location>
        <begin position="50"/>
        <end position="500"/>
    </location>
</feature>
<reference evidence="2 3" key="1">
    <citation type="submission" date="2020-03" db="EMBL/GenBank/DDBJ databases">
        <title>Complete genome sequence of Orbus sp. IPMB12 (BCRC 80908).</title>
        <authorList>
            <person name="Lo W.-S."/>
            <person name="Chang T.-H."/>
            <person name="Kuo C.-H."/>
        </authorList>
    </citation>
    <scope>NUCLEOTIDE SEQUENCE [LARGE SCALE GENOMIC DNA]</scope>
    <source>
        <strain evidence="2 3">IPMB12</strain>
    </source>
</reference>
<protein>
    <recommendedName>
        <fullName evidence="4">Beta-1,3-glucanase N-terminal domain-containing protein</fullName>
    </recommendedName>
</protein>
<evidence type="ECO:0000313" key="3">
    <source>
        <dbReference type="Proteomes" id="UP000501168"/>
    </source>
</evidence>
<dbReference type="EMBL" id="CP050253">
    <property type="protein sequence ID" value="QIQ20471.1"/>
    <property type="molecule type" value="Genomic_DNA"/>
</dbReference>
<accession>A0A6G9I8D4</accession>
<sequence>MSIIFNKKHSFKPMLFGMNKLISFKAKKLVHGPLLLVTGLCLLPSVASALSATTANSIVGNAPRINFAHETDIINGADAPFFNMQYKSTLIDTRSNPQYWFDLALKKEDPTAMTPASFLNDVSNVVSTYVSLSPVDSDGDRNFVFSVENTKGTIYNYNGGSLIPLTEEQMNLRFSQLIAANIQTYLKLESVVKLTTQYGTPNVRYYPDASIGVPQTPMRRVLLNFSNLGVLGATGALVINSSGAGNDANWGSTSGFIPTTDLSKSFPTTGFNGAFMKLNITGFNALNPDLNWQVIKTPSSSNINATVSVQDSKTVIVSFTGPSSGDTNGLGPVPFNGPVTFEVKDSLNALSYKFQITKWFIPKSFGVATPIATALNYCDTMSGYRSVTRAELTNTAHANPITYPAYDPITGANNGTNPIPDSVAAGHAIGPLFSEWGYPSSYGGDKYYPASDFAGKVYEGYLTNERYSDAFYYRVNYSGSIDRGSSIPTTTVKNIVCVSQ</sequence>
<keyword evidence="3" id="KW-1185">Reference proteome</keyword>
<dbReference type="RefSeq" id="WP_166914259.1">
    <property type="nucleotide sequence ID" value="NZ_CP050253.1"/>
</dbReference>
<dbReference type="AlphaFoldDB" id="A0A6G9I8D4"/>
<feature type="signal peptide" evidence="1">
    <location>
        <begin position="1"/>
        <end position="49"/>
    </location>
</feature>
<organism evidence="2 3">
    <name type="scientific">Zophobihabitans entericus</name>
    <dbReference type="NCBI Taxonomy" id="1635327"/>
    <lineage>
        <taxon>Bacteria</taxon>
        <taxon>Pseudomonadati</taxon>
        <taxon>Pseudomonadota</taxon>
        <taxon>Gammaproteobacteria</taxon>
        <taxon>Orbales</taxon>
        <taxon>Orbaceae</taxon>
        <taxon>Zophobihabitans</taxon>
    </lineage>
</organism>
<keyword evidence="1" id="KW-0732">Signal</keyword>
<dbReference type="Proteomes" id="UP000501168">
    <property type="component" value="Chromosome"/>
</dbReference>
<gene>
    <name evidence="2" type="ORF">IPMB12_01510</name>
</gene>